<accession>A0ABW7R377</accession>
<reference evidence="1 2" key="1">
    <citation type="submission" date="2024-10" db="EMBL/GenBank/DDBJ databases">
        <title>The Natural Products Discovery Center: Release of the First 8490 Sequenced Strains for Exploring Actinobacteria Biosynthetic Diversity.</title>
        <authorList>
            <person name="Kalkreuter E."/>
            <person name="Kautsar S.A."/>
            <person name="Yang D."/>
            <person name="Bader C.D."/>
            <person name="Teijaro C.N."/>
            <person name="Fluegel L."/>
            <person name="Davis C.M."/>
            <person name="Simpson J.R."/>
            <person name="Lauterbach L."/>
            <person name="Steele A.D."/>
            <person name="Gui C."/>
            <person name="Meng S."/>
            <person name="Li G."/>
            <person name="Viehrig K."/>
            <person name="Ye F."/>
            <person name="Su P."/>
            <person name="Kiefer A.F."/>
            <person name="Nichols A."/>
            <person name="Cepeda A.J."/>
            <person name="Yan W."/>
            <person name="Fan B."/>
            <person name="Jiang Y."/>
            <person name="Adhikari A."/>
            <person name="Zheng C.-J."/>
            <person name="Schuster L."/>
            <person name="Cowan T.M."/>
            <person name="Smanski M.J."/>
            <person name="Chevrette M.G."/>
            <person name="De Carvalho L.P.S."/>
            <person name="Shen B."/>
        </authorList>
    </citation>
    <scope>NUCLEOTIDE SEQUENCE [LARGE SCALE GENOMIC DNA]</scope>
    <source>
        <strain evidence="1 2">NPDC017990</strain>
    </source>
</reference>
<gene>
    <name evidence="1" type="ORF">ACH4F9_42800</name>
</gene>
<evidence type="ECO:0008006" key="3">
    <source>
        <dbReference type="Google" id="ProtNLM"/>
    </source>
</evidence>
<proteinExistence type="predicted"/>
<name>A0ABW7R377_9ACTN</name>
<comment type="caution">
    <text evidence="1">The sequence shown here is derived from an EMBL/GenBank/DDBJ whole genome shotgun (WGS) entry which is preliminary data.</text>
</comment>
<evidence type="ECO:0000313" key="1">
    <source>
        <dbReference type="EMBL" id="MFH8551726.1"/>
    </source>
</evidence>
<protein>
    <recommendedName>
        <fullName evidence="3">Apea-like HEPN domain-containing protein</fullName>
    </recommendedName>
</protein>
<keyword evidence="2" id="KW-1185">Reference proteome</keyword>
<dbReference type="Proteomes" id="UP001610818">
    <property type="component" value="Unassembled WGS sequence"/>
</dbReference>
<sequence>MSTATSPVVSRDALLNGLQMVVRRLSAVDEGFAIPIPGYNQKDDGIAILSESEIDAVIQNLKALKSKTENSFIWSNSAEFTLVPLNPHGLFERSLDGVDFTGQGDNPVTYTVGSPSKEVVAYLLCVISEKADIVKQPGWTMLRNRVRKVALRMGGELDGKVSLLKLIAEAFYTVTLKIESTQGGLDYENLANSFLFHAAYNMDLAARIGPDPLFVPGKIQRVRRLSGAEFDPPRQTYASDLVQHYLMGVAAEIPLLEYLSFYHVAEHYFEKVFNDDLIEQVRKGITDPSFSARRAKDVQAIIRTVSKAQRQVREEGGVSEQRALHLVLERFVDIGRLVTDLGNYDENLVTHYRENGVPFAGASKMDLTLADEEAVRASMAKRIYKVRNALVHAKDGDLPKYAPFAHDDELSMEIPLMRFASEQIIITHGKIL</sequence>
<organism evidence="1 2">
    <name type="scientific">Streptomyces longisporoflavus</name>
    <dbReference type="NCBI Taxonomy" id="28044"/>
    <lineage>
        <taxon>Bacteria</taxon>
        <taxon>Bacillati</taxon>
        <taxon>Actinomycetota</taxon>
        <taxon>Actinomycetes</taxon>
        <taxon>Kitasatosporales</taxon>
        <taxon>Streptomycetaceae</taxon>
        <taxon>Streptomyces</taxon>
    </lineage>
</organism>
<evidence type="ECO:0000313" key="2">
    <source>
        <dbReference type="Proteomes" id="UP001610818"/>
    </source>
</evidence>
<dbReference type="EMBL" id="JBIRGQ010000014">
    <property type="protein sequence ID" value="MFH8551726.1"/>
    <property type="molecule type" value="Genomic_DNA"/>
</dbReference>
<dbReference type="RefSeq" id="WP_397718783.1">
    <property type="nucleotide sequence ID" value="NZ_JBIRGN010000014.1"/>
</dbReference>